<feature type="chain" id="PRO_5046585400" evidence="2">
    <location>
        <begin position="24"/>
        <end position="321"/>
    </location>
</feature>
<name>A0ABT2GT26_9MICO</name>
<comment type="caution">
    <text evidence="3">The sequence shown here is derived from an EMBL/GenBank/DDBJ whole genome shotgun (WGS) entry which is preliminary data.</text>
</comment>
<organism evidence="3 4">
    <name type="scientific">Herbiconiux aconitum</name>
    <dbReference type="NCBI Taxonomy" id="2970913"/>
    <lineage>
        <taxon>Bacteria</taxon>
        <taxon>Bacillati</taxon>
        <taxon>Actinomycetota</taxon>
        <taxon>Actinomycetes</taxon>
        <taxon>Micrococcales</taxon>
        <taxon>Microbacteriaceae</taxon>
        <taxon>Herbiconiux</taxon>
    </lineage>
</organism>
<reference evidence="3" key="1">
    <citation type="submission" date="2022-08" db="EMBL/GenBank/DDBJ databases">
        <authorList>
            <person name="Deng Y."/>
            <person name="Han X.-F."/>
            <person name="Zhang Y.-Q."/>
        </authorList>
    </citation>
    <scope>NUCLEOTIDE SEQUENCE</scope>
    <source>
        <strain evidence="3">CPCC 205763</strain>
    </source>
</reference>
<dbReference type="EMBL" id="JANLCM010000002">
    <property type="protein sequence ID" value="MCS5719382.1"/>
    <property type="molecule type" value="Genomic_DNA"/>
</dbReference>
<proteinExistence type="predicted"/>
<evidence type="ECO:0000256" key="1">
    <source>
        <dbReference type="SAM" id="MobiDB-lite"/>
    </source>
</evidence>
<keyword evidence="4" id="KW-1185">Reference proteome</keyword>
<feature type="signal peptide" evidence="2">
    <location>
        <begin position="1"/>
        <end position="23"/>
    </location>
</feature>
<gene>
    <name evidence="3" type="ORF">N1027_14685</name>
</gene>
<feature type="region of interest" description="Disordered" evidence="1">
    <location>
        <begin position="238"/>
        <end position="261"/>
    </location>
</feature>
<accession>A0ABT2GT26</accession>
<dbReference type="Proteomes" id="UP001165584">
    <property type="component" value="Unassembled WGS sequence"/>
</dbReference>
<evidence type="ECO:0000313" key="3">
    <source>
        <dbReference type="EMBL" id="MCS5719382.1"/>
    </source>
</evidence>
<evidence type="ECO:0000256" key="2">
    <source>
        <dbReference type="SAM" id="SignalP"/>
    </source>
</evidence>
<keyword evidence="2" id="KW-0732">Signal</keyword>
<dbReference type="RefSeq" id="WP_259508878.1">
    <property type="nucleotide sequence ID" value="NZ_JANLCM010000002.1"/>
</dbReference>
<evidence type="ECO:0000313" key="4">
    <source>
        <dbReference type="Proteomes" id="UP001165584"/>
    </source>
</evidence>
<protein>
    <submittedName>
        <fullName evidence="3">Uncharacterized protein</fullName>
    </submittedName>
</protein>
<sequence length="321" mass="34742">MPIVTFCLAASILFAGCAGQGRAADTQAAPESPLQKYWSLLHGDEDQPELDRRNAELQEKIAECMGELGFDYLPNERAGAFVVIGDSDLDPESEEFAKTYGYGITTDPFGMESKPGEEPVDPNAGYVASLSESEAMAYNDALWGPSLNVVSTDEPIEYDWKTSGCSGKAQHDVFGEGGFGGNPEFEALSEEMNALYTEVRETPAVREKERAWSDCLADMGYGDFEHKDDASAAISEGYSSLFPTPDVGDPSSSAPPEPDPEALDALRQREIAQATADFACARDSGYAETLTSEQFRIEQAFIDEHKAELDALVARHGDASK</sequence>